<accession>A0A6G0YRA1</accession>
<evidence type="ECO:0000313" key="1">
    <source>
        <dbReference type="EMBL" id="KAF0760136.1"/>
    </source>
</evidence>
<comment type="caution">
    <text evidence="1">The sequence shown here is derived from an EMBL/GenBank/DDBJ whole genome shotgun (WGS) entry which is preliminary data.</text>
</comment>
<dbReference type="AlphaFoldDB" id="A0A6G0YRA1"/>
<dbReference type="Proteomes" id="UP000478052">
    <property type="component" value="Unassembled WGS sequence"/>
</dbReference>
<keyword evidence="1" id="KW-0695">RNA-directed DNA polymerase</keyword>
<protein>
    <submittedName>
        <fullName evidence="1">Putative RNA-directed DNA polymerase</fullName>
    </submittedName>
</protein>
<name>A0A6G0YRA1_APHCR</name>
<reference evidence="1 2" key="1">
    <citation type="submission" date="2019-08" db="EMBL/GenBank/DDBJ databases">
        <title>Whole genome of Aphis craccivora.</title>
        <authorList>
            <person name="Voronova N.V."/>
            <person name="Shulinski R.S."/>
            <person name="Bandarenka Y.V."/>
            <person name="Zhorov D.G."/>
            <person name="Warner D."/>
        </authorList>
    </citation>
    <scope>NUCLEOTIDE SEQUENCE [LARGE SCALE GENOMIC DNA]</scope>
    <source>
        <strain evidence="1">180601</strain>
        <tissue evidence="1">Whole Body</tissue>
    </source>
</reference>
<gene>
    <name evidence="1" type="ORF">FWK35_00007027</name>
</gene>
<proteinExistence type="predicted"/>
<evidence type="ECO:0000313" key="2">
    <source>
        <dbReference type="Proteomes" id="UP000478052"/>
    </source>
</evidence>
<organism evidence="1 2">
    <name type="scientific">Aphis craccivora</name>
    <name type="common">Cowpea aphid</name>
    <dbReference type="NCBI Taxonomy" id="307492"/>
    <lineage>
        <taxon>Eukaryota</taxon>
        <taxon>Metazoa</taxon>
        <taxon>Ecdysozoa</taxon>
        <taxon>Arthropoda</taxon>
        <taxon>Hexapoda</taxon>
        <taxon>Insecta</taxon>
        <taxon>Pterygota</taxon>
        <taxon>Neoptera</taxon>
        <taxon>Paraneoptera</taxon>
        <taxon>Hemiptera</taxon>
        <taxon>Sternorrhyncha</taxon>
        <taxon>Aphidomorpha</taxon>
        <taxon>Aphidoidea</taxon>
        <taxon>Aphididae</taxon>
        <taxon>Aphidini</taxon>
        <taxon>Aphis</taxon>
        <taxon>Aphis</taxon>
    </lineage>
</organism>
<dbReference type="EMBL" id="VUJU01002776">
    <property type="protein sequence ID" value="KAF0760136.1"/>
    <property type="molecule type" value="Genomic_DNA"/>
</dbReference>
<dbReference type="GO" id="GO:0003964">
    <property type="term" value="F:RNA-directed DNA polymerase activity"/>
    <property type="evidence" value="ECO:0007669"/>
    <property type="project" value="UniProtKB-KW"/>
</dbReference>
<keyword evidence="1" id="KW-0548">Nucleotidyltransferase</keyword>
<keyword evidence="1" id="KW-0808">Transferase</keyword>
<keyword evidence="2" id="KW-1185">Reference proteome</keyword>
<sequence length="89" mass="10540">MQSQLKYTAIFADDAKLFRFIRTPLDTKLLQYDLDNITCVHMSLLNKYFLNGIELERVNQVKDVSVYFNSMTPLFHSMITMSIFRIERP</sequence>